<evidence type="ECO:0000313" key="2">
    <source>
        <dbReference type="EMBL" id="MDU8887099.1"/>
    </source>
</evidence>
<feature type="signal peptide" evidence="1">
    <location>
        <begin position="1"/>
        <end position="18"/>
    </location>
</feature>
<feature type="chain" id="PRO_5045135822" description="Toxin-antitoxin system YwqK family antitoxin" evidence="1">
    <location>
        <begin position="19"/>
        <end position="185"/>
    </location>
</feature>
<dbReference type="Proteomes" id="UP001268651">
    <property type="component" value="Unassembled WGS sequence"/>
</dbReference>
<sequence>MKFILIMLVMVVFGTAMAQEKPKEVKEETEIKTVKVKTDKGTTEKKIKVVIKETGNVELDGNDINKVNQDRVNSSVKVEKTTMIDNDSDSEYDIASIETYYKLDNESYMLSPNKRGFDIQFNNNHSKFIKVAKVWNTSSGKHYLVHEKENKGIGYFDTEGNFVVEYYNKDLDLIETKTYRRTDLD</sequence>
<comment type="caution">
    <text evidence="2">The sequence shown here is derived from an EMBL/GenBank/DDBJ whole genome shotgun (WGS) entry which is preliminary data.</text>
</comment>
<evidence type="ECO:0000256" key="1">
    <source>
        <dbReference type="SAM" id="SignalP"/>
    </source>
</evidence>
<reference evidence="2 3" key="1">
    <citation type="submission" date="2023-10" db="EMBL/GenBank/DDBJ databases">
        <title>Marimonas sp. nov. isolated from tidal mud flat.</title>
        <authorList>
            <person name="Jaincy N.J."/>
            <person name="Srinivasan S."/>
            <person name="Lee S.-S."/>
        </authorList>
    </citation>
    <scope>NUCLEOTIDE SEQUENCE [LARGE SCALE GENOMIC DNA]</scope>
    <source>
        <strain evidence="2 3">MJ-SS3</strain>
    </source>
</reference>
<organism evidence="2 3">
    <name type="scientific">Gilvirhabdus luticola</name>
    <dbReference type="NCBI Taxonomy" id="3079858"/>
    <lineage>
        <taxon>Bacteria</taxon>
        <taxon>Pseudomonadati</taxon>
        <taxon>Bacteroidota</taxon>
        <taxon>Flavobacteriia</taxon>
        <taxon>Flavobacteriales</taxon>
        <taxon>Flavobacteriaceae</taxon>
        <taxon>Gilvirhabdus</taxon>
    </lineage>
</organism>
<dbReference type="RefSeq" id="WP_316663197.1">
    <property type="nucleotide sequence ID" value="NZ_JAWHTF010000008.1"/>
</dbReference>
<evidence type="ECO:0000313" key="3">
    <source>
        <dbReference type="Proteomes" id="UP001268651"/>
    </source>
</evidence>
<name>A0ABU3U9U0_9FLAO</name>
<keyword evidence="3" id="KW-1185">Reference proteome</keyword>
<evidence type="ECO:0008006" key="4">
    <source>
        <dbReference type="Google" id="ProtNLM"/>
    </source>
</evidence>
<accession>A0ABU3U9U0</accession>
<keyword evidence="1" id="KW-0732">Signal</keyword>
<protein>
    <recommendedName>
        <fullName evidence="4">Toxin-antitoxin system YwqK family antitoxin</fullName>
    </recommendedName>
</protein>
<dbReference type="EMBL" id="JAWHTF010000008">
    <property type="protein sequence ID" value="MDU8887099.1"/>
    <property type="molecule type" value="Genomic_DNA"/>
</dbReference>
<proteinExistence type="predicted"/>
<gene>
    <name evidence="2" type="ORF">RXV94_13090</name>
</gene>